<reference evidence="2" key="1">
    <citation type="journal article" date="2022" name="Mol. Ecol. Resour.">
        <title>The genomes of chicory, endive, great burdock and yacon provide insights into Asteraceae palaeo-polyploidization history and plant inulin production.</title>
        <authorList>
            <person name="Fan W."/>
            <person name="Wang S."/>
            <person name="Wang H."/>
            <person name="Wang A."/>
            <person name="Jiang F."/>
            <person name="Liu H."/>
            <person name="Zhao H."/>
            <person name="Xu D."/>
            <person name="Zhang Y."/>
        </authorList>
    </citation>
    <scope>NUCLEOTIDE SEQUENCE [LARGE SCALE GENOMIC DNA]</scope>
    <source>
        <strain evidence="2">cv. Punajuju</strain>
    </source>
</reference>
<organism evidence="1 2">
    <name type="scientific">Cichorium intybus</name>
    <name type="common">Chicory</name>
    <dbReference type="NCBI Taxonomy" id="13427"/>
    <lineage>
        <taxon>Eukaryota</taxon>
        <taxon>Viridiplantae</taxon>
        <taxon>Streptophyta</taxon>
        <taxon>Embryophyta</taxon>
        <taxon>Tracheophyta</taxon>
        <taxon>Spermatophyta</taxon>
        <taxon>Magnoliopsida</taxon>
        <taxon>eudicotyledons</taxon>
        <taxon>Gunneridae</taxon>
        <taxon>Pentapetalae</taxon>
        <taxon>asterids</taxon>
        <taxon>campanulids</taxon>
        <taxon>Asterales</taxon>
        <taxon>Asteraceae</taxon>
        <taxon>Cichorioideae</taxon>
        <taxon>Cichorieae</taxon>
        <taxon>Cichoriinae</taxon>
        <taxon>Cichorium</taxon>
    </lineage>
</organism>
<evidence type="ECO:0000313" key="1">
    <source>
        <dbReference type="EMBL" id="KAI3752351.1"/>
    </source>
</evidence>
<sequence length="197" mass="22416">MGYFSRIWTADMKIHLKIGLYRQYFSKPGTMNDQQQQPPQPPEHIESTGLGLHFATTQVYTVLHFQTTLIAVARIDLNHADIAGFLPNELGLLSDLSLLHLNSNRFCGILPLTLSNLTFLIELDLSNNRFVGPFPSVVMSRPSLTFLDLRFNEFEGALPLAFFNKNLYAIFINNKPINVCDSFEFRVEHSFCGGFRE</sequence>
<proteinExistence type="predicted"/>
<dbReference type="Proteomes" id="UP001055811">
    <property type="component" value="Linkage Group LG04"/>
</dbReference>
<name>A0ACB9E1M6_CICIN</name>
<protein>
    <submittedName>
        <fullName evidence="1">Uncharacterized protein</fullName>
    </submittedName>
</protein>
<gene>
    <name evidence="1" type="ORF">L2E82_24328</name>
</gene>
<reference evidence="1 2" key="2">
    <citation type="journal article" date="2022" name="Mol. Ecol. Resour.">
        <title>The genomes of chicory, endive, great burdock and yacon provide insights into Asteraceae paleo-polyploidization history and plant inulin production.</title>
        <authorList>
            <person name="Fan W."/>
            <person name="Wang S."/>
            <person name="Wang H."/>
            <person name="Wang A."/>
            <person name="Jiang F."/>
            <person name="Liu H."/>
            <person name="Zhao H."/>
            <person name="Xu D."/>
            <person name="Zhang Y."/>
        </authorList>
    </citation>
    <scope>NUCLEOTIDE SEQUENCE [LARGE SCALE GENOMIC DNA]</scope>
    <source>
        <strain evidence="2">cv. Punajuju</strain>
        <tissue evidence="1">Leaves</tissue>
    </source>
</reference>
<accession>A0ACB9E1M6</accession>
<comment type="caution">
    <text evidence="1">The sequence shown here is derived from an EMBL/GenBank/DDBJ whole genome shotgun (WGS) entry which is preliminary data.</text>
</comment>
<keyword evidence="2" id="KW-1185">Reference proteome</keyword>
<evidence type="ECO:0000313" key="2">
    <source>
        <dbReference type="Proteomes" id="UP001055811"/>
    </source>
</evidence>
<dbReference type="EMBL" id="CM042012">
    <property type="protein sequence ID" value="KAI3752351.1"/>
    <property type="molecule type" value="Genomic_DNA"/>
</dbReference>